<evidence type="ECO:0000256" key="5">
    <source>
        <dbReference type="ARBA" id="ARBA00048336"/>
    </source>
</evidence>
<comment type="subcellular location">
    <subcellularLocation>
        <location evidence="1 6">Nucleus</location>
    </subcellularLocation>
</comment>
<gene>
    <name evidence="9" type="ORF">ISN44_As08g031080</name>
    <name evidence="10" type="ORF">ISN44_As08g031150</name>
</gene>
<dbReference type="AlphaFoldDB" id="A0A8T2BAL6"/>
<keyword evidence="2 6" id="KW-0378">Hydrolase</keyword>
<keyword evidence="3 6" id="KW-0539">Nucleus</keyword>
<dbReference type="InterPro" id="IPR039189">
    <property type="entry name" value="Fcp1"/>
</dbReference>
<feature type="region of interest" description="Disordered" evidence="7">
    <location>
        <begin position="1"/>
        <end position="31"/>
    </location>
</feature>
<dbReference type="GO" id="GO:0005634">
    <property type="term" value="C:nucleus"/>
    <property type="evidence" value="ECO:0007669"/>
    <property type="project" value="UniProtKB-SubCell"/>
</dbReference>
<accession>A0A8T2BAL6</accession>
<dbReference type="GO" id="GO:0008420">
    <property type="term" value="F:RNA polymerase II CTD heptapeptide repeat phosphatase activity"/>
    <property type="evidence" value="ECO:0007669"/>
    <property type="project" value="UniProtKB-UniRule"/>
</dbReference>
<comment type="function">
    <text evidence="6">This promotes the activity of RNA polymerase II.</text>
</comment>
<evidence type="ECO:0000256" key="3">
    <source>
        <dbReference type="ARBA" id="ARBA00023242"/>
    </source>
</evidence>
<dbReference type="InterPro" id="IPR011947">
    <property type="entry name" value="FCP1_euk"/>
</dbReference>
<dbReference type="InterPro" id="IPR004274">
    <property type="entry name" value="FCP1_dom"/>
</dbReference>
<protein>
    <recommendedName>
        <fullName evidence="6">RNA polymerase II C-terminal domain phosphatase-like</fullName>
        <ecNumber evidence="6">3.1.3.16</ecNumber>
    </recommendedName>
</protein>
<comment type="catalytic activity">
    <reaction evidence="5 6">
        <text>O-phospho-L-threonyl-[protein] + H2O = L-threonyl-[protein] + phosphate</text>
        <dbReference type="Rhea" id="RHEA:47004"/>
        <dbReference type="Rhea" id="RHEA-COMP:11060"/>
        <dbReference type="Rhea" id="RHEA-COMP:11605"/>
        <dbReference type="ChEBI" id="CHEBI:15377"/>
        <dbReference type="ChEBI" id="CHEBI:30013"/>
        <dbReference type="ChEBI" id="CHEBI:43474"/>
        <dbReference type="ChEBI" id="CHEBI:61977"/>
        <dbReference type="EC" id="3.1.3.16"/>
    </reaction>
</comment>
<feature type="compositionally biased region" description="Low complexity" evidence="7">
    <location>
        <begin position="7"/>
        <end position="23"/>
    </location>
</feature>
<evidence type="ECO:0000256" key="2">
    <source>
        <dbReference type="ARBA" id="ARBA00022801"/>
    </source>
</evidence>
<dbReference type="PANTHER" id="PTHR23081:SF22">
    <property type="entry name" value="RNA POLYMERASE II C-TERMINAL DOMAIN PHOSPHATASE-LIKE"/>
    <property type="match status" value="1"/>
</dbReference>
<dbReference type="CDD" id="cd07521">
    <property type="entry name" value="HAD_FCP1-like"/>
    <property type="match status" value="1"/>
</dbReference>
<dbReference type="EMBL" id="JAEFBJ010000008">
    <property type="protein sequence ID" value="KAG7583593.1"/>
    <property type="molecule type" value="Genomic_DNA"/>
</dbReference>
<reference evidence="10 11" key="1">
    <citation type="submission" date="2020-12" db="EMBL/GenBank/DDBJ databases">
        <title>Concerted genomic and epigenomic changes stabilize Arabidopsis allopolyploids.</title>
        <authorList>
            <person name="Chen Z."/>
        </authorList>
    </citation>
    <scope>NUCLEOTIDE SEQUENCE [LARGE SCALE GENOMIC DNA]</scope>
    <source>
        <strain evidence="10">As9502</strain>
        <tissue evidence="10">Leaf</tissue>
    </source>
</reference>
<evidence type="ECO:0000313" key="10">
    <source>
        <dbReference type="EMBL" id="KAG7583600.1"/>
    </source>
</evidence>
<evidence type="ECO:0000313" key="11">
    <source>
        <dbReference type="Proteomes" id="UP000694251"/>
    </source>
</evidence>
<proteinExistence type="predicted"/>
<comment type="catalytic activity">
    <reaction evidence="4 6">
        <text>O-phospho-L-seryl-[protein] + H2O = L-seryl-[protein] + phosphate</text>
        <dbReference type="Rhea" id="RHEA:20629"/>
        <dbReference type="Rhea" id="RHEA-COMP:9863"/>
        <dbReference type="Rhea" id="RHEA-COMP:11604"/>
        <dbReference type="ChEBI" id="CHEBI:15377"/>
        <dbReference type="ChEBI" id="CHEBI:29999"/>
        <dbReference type="ChEBI" id="CHEBI:43474"/>
        <dbReference type="ChEBI" id="CHEBI:83421"/>
        <dbReference type="EC" id="3.1.3.16"/>
    </reaction>
</comment>
<evidence type="ECO:0000259" key="8">
    <source>
        <dbReference type="PROSITE" id="PS50969"/>
    </source>
</evidence>
<keyword evidence="11" id="KW-1185">Reference proteome</keyword>
<dbReference type="PROSITE" id="PS50969">
    <property type="entry name" value="FCP1"/>
    <property type="match status" value="1"/>
</dbReference>
<organism evidence="10 11">
    <name type="scientific">Arabidopsis suecica</name>
    <name type="common">Swedish thale-cress</name>
    <name type="synonym">Cardaminopsis suecica</name>
    <dbReference type="NCBI Taxonomy" id="45249"/>
    <lineage>
        <taxon>Eukaryota</taxon>
        <taxon>Viridiplantae</taxon>
        <taxon>Streptophyta</taxon>
        <taxon>Embryophyta</taxon>
        <taxon>Tracheophyta</taxon>
        <taxon>Spermatophyta</taxon>
        <taxon>Magnoliopsida</taxon>
        <taxon>eudicotyledons</taxon>
        <taxon>Gunneridae</taxon>
        <taxon>Pentapetalae</taxon>
        <taxon>rosids</taxon>
        <taxon>malvids</taxon>
        <taxon>Brassicales</taxon>
        <taxon>Brassicaceae</taxon>
        <taxon>Camelineae</taxon>
        <taxon>Arabidopsis</taxon>
    </lineage>
</organism>
<name>A0A8T2BAL6_ARASU</name>
<evidence type="ECO:0000256" key="7">
    <source>
        <dbReference type="SAM" id="MobiDB-lite"/>
    </source>
</evidence>
<dbReference type="OrthoDB" id="10249888at2759"/>
<dbReference type="Pfam" id="PF03031">
    <property type="entry name" value="NIF"/>
    <property type="match status" value="1"/>
</dbReference>
<evidence type="ECO:0000256" key="1">
    <source>
        <dbReference type="ARBA" id="ARBA00004123"/>
    </source>
</evidence>
<comment type="caution">
    <text evidence="10">The sequence shown here is derived from an EMBL/GenBank/DDBJ whole genome shotgun (WGS) entry which is preliminary data.</text>
</comment>
<dbReference type="Proteomes" id="UP000694251">
    <property type="component" value="Chromosome 8"/>
</dbReference>
<evidence type="ECO:0000256" key="4">
    <source>
        <dbReference type="ARBA" id="ARBA00047761"/>
    </source>
</evidence>
<dbReference type="NCBIfam" id="TIGR02250">
    <property type="entry name" value="FCP1_euk"/>
    <property type="match status" value="1"/>
</dbReference>
<sequence>MPRKQKTSSSSLDKSVKSLQQLSLDDKKKNEKKKIKEKKLHLVLDLDHTLIHSTLVSQLSKKEKYVLEQTDSRQDLWRFNKGHSNEYIIKLRPFVPEFLLEANKRFTMHVYTMGLSNYAQTVLNLIDPDKVYFGDRVITSKESPNTKTLDLVVADKRRVVIVDDTVDVWPNDKSSLLQITKYEYFRDGDDNAKLKSYAEKKIDESPENGSLASVLKFLQDIHRRFEEELDSEDLRLLIHDLWKLNIAQGGSPWLRTTNNHVERQFWEFDPKLGTPEDLSAVEKARKSFPDNRFLQKHSSDLLMRLQVLSLPSLSIR</sequence>
<dbReference type="SMART" id="SM00577">
    <property type="entry name" value="CPDc"/>
    <property type="match status" value="1"/>
</dbReference>
<dbReference type="EC" id="3.1.3.16" evidence="6"/>
<evidence type="ECO:0000313" key="9">
    <source>
        <dbReference type="EMBL" id="KAG7583593.1"/>
    </source>
</evidence>
<evidence type="ECO:0000256" key="6">
    <source>
        <dbReference type="RuleBase" id="RU366066"/>
    </source>
</evidence>
<feature type="domain" description="FCP1 homology" evidence="8">
    <location>
        <begin position="35"/>
        <end position="205"/>
    </location>
</feature>
<dbReference type="PANTHER" id="PTHR23081">
    <property type="entry name" value="RNA POLYMERASE II CTD PHOSPHATASE"/>
    <property type="match status" value="1"/>
</dbReference>
<dbReference type="EMBL" id="JAEFBJ010000008">
    <property type="protein sequence ID" value="KAG7583600.1"/>
    <property type="molecule type" value="Genomic_DNA"/>
</dbReference>